<evidence type="ECO:0000313" key="3">
    <source>
        <dbReference type="EMBL" id="NYI66226.1"/>
    </source>
</evidence>
<reference evidence="3 4" key="1">
    <citation type="submission" date="2020-07" db="EMBL/GenBank/DDBJ databases">
        <title>Sequencing the genomes of 1000 actinobacteria strains.</title>
        <authorList>
            <person name="Klenk H.-P."/>
        </authorList>
    </citation>
    <scope>NUCLEOTIDE SEQUENCE [LARGE SCALE GENOMIC DNA]</scope>
    <source>
        <strain evidence="3 4">DSM 26341</strain>
    </source>
</reference>
<proteinExistence type="inferred from homology"/>
<evidence type="ECO:0000259" key="2">
    <source>
        <dbReference type="Pfam" id="PF08327"/>
    </source>
</evidence>
<dbReference type="InterPro" id="IPR013538">
    <property type="entry name" value="ASHA1/2-like_C"/>
</dbReference>
<feature type="domain" description="Activator of Hsp90 ATPase homologue 1/2-like C-terminal" evidence="2">
    <location>
        <begin position="35"/>
        <end position="149"/>
    </location>
</feature>
<gene>
    <name evidence="3" type="ORF">BJY26_000532</name>
</gene>
<dbReference type="SUPFAM" id="SSF55961">
    <property type="entry name" value="Bet v1-like"/>
    <property type="match status" value="1"/>
</dbReference>
<evidence type="ECO:0000313" key="4">
    <source>
        <dbReference type="Proteomes" id="UP000539111"/>
    </source>
</evidence>
<sequence length="210" mass="22764">MIDVETQIESVSRSVGTRVLDTGWARVVGLRQKFDVSVEELWELCTTAEKISRWFLPVSGNLRIGGRYQLEGNAGGRIEACKPPERFTATWEFGGEASWIEPKFGRAADAKSVLELKHIAHVDDDQWAEYGPGAVGIGWDMSLMGLASHIKSGESVNPESGAEWGASSEGRQFMKLSSDAWRAASVASGTEPNEADAAADRVIAVYTADS</sequence>
<dbReference type="InterPro" id="IPR023393">
    <property type="entry name" value="START-like_dom_sf"/>
</dbReference>
<dbReference type="Gene3D" id="3.30.530.20">
    <property type="match status" value="1"/>
</dbReference>
<protein>
    <submittedName>
        <fullName evidence="3">Uncharacterized protein YndB with AHSA1/START domain</fullName>
    </submittedName>
</protein>
<keyword evidence="4" id="KW-1185">Reference proteome</keyword>
<comment type="similarity">
    <text evidence="1">Belongs to the AHA1 family.</text>
</comment>
<dbReference type="Proteomes" id="UP000539111">
    <property type="component" value="Unassembled WGS sequence"/>
</dbReference>
<comment type="caution">
    <text evidence="3">The sequence shown here is derived from an EMBL/GenBank/DDBJ whole genome shotgun (WGS) entry which is preliminary data.</text>
</comment>
<dbReference type="AlphaFoldDB" id="A0A7Z0A9T0"/>
<dbReference type="EMBL" id="JACBZP010000001">
    <property type="protein sequence ID" value="NYI66226.1"/>
    <property type="molecule type" value="Genomic_DNA"/>
</dbReference>
<evidence type="ECO:0000256" key="1">
    <source>
        <dbReference type="ARBA" id="ARBA00006817"/>
    </source>
</evidence>
<organism evidence="3 4">
    <name type="scientific">Spelaeicoccus albus</name>
    <dbReference type="NCBI Taxonomy" id="1280376"/>
    <lineage>
        <taxon>Bacteria</taxon>
        <taxon>Bacillati</taxon>
        <taxon>Actinomycetota</taxon>
        <taxon>Actinomycetes</taxon>
        <taxon>Micrococcales</taxon>
        <taxon>Brevibacteriaceae</taxon>
        <taxon>Spelaeicoccus</taxon>
    </lineage>
</organism>
<dbReference type="Pfam" id="PF08327">
    <property type="entry name" value="AHSA1"/>
    <property type="match status" value="1"/>
</dbReference>
<name>A0A7Z0A9T0_9MICO</name>
<accession>A0A7Z0A9T0</accession>